<evidence type="ECO:0000313" key="2">
    <source>
        <dbReference type="Proteomes" id="UP000492821"/>
    </source>
</evidence>
<proteinExistence type="predicted"/>
<feature type="chain" id="PRO_5028816805" evidence="1">
    <location>
        <begin position="26"/>
        <end position="69"/>
    </location>
</feature>
<feature type="signal peptide" evidence="1">
    <location>
        <begin position="1"/>
        <end position="25"/>
    </location>
</feature>
<evidence type="ECO:0000256" key="1">
    <source>
        <dbReference type="SAM" id="SignalP"/>
    </source>
</evidence>
<sequence>MSVRVTSAFLSTFLVLLALFTIVAAQNFGARDPFAYMNRVSYGVNNDPWGNGGTWSTWQDAIVLHALGR</sequence>
<keyword evidence="1" id="KW-0732">Signal</keyword>
<evidence type="ECO:0000313" key="3">
    <source>
        <dbReference type="WBParaSite" id="Pan_g6662.t1"/>
    </source>
</evidence>
<dbReference type="WBParaSite" id="Pan_g6662.t1">
    <property type="protein sequence ID" value="Pan_g6662.t1"/>
    <property type="gene ID" value="Pan_g6662"/>
</dbReference>
<keyword evidence="2" id="KW-1185">Reference proteome</keyword>
<organism evidence="2 3">
    <name type="scientific">Panagrellus redivivus</name>
    <name type="common">Microworm</name>
    <dbReference type="NCBI Taxonomy" id="6233"/>
    <lineage>
        <taxon>Eukaryota</taxon>
        <taxon>Metazoa</taxon>
        <taxon>Ecdysozoa</taxon>
        <taxon>Nematoda</taxon>
        <taxon>Chromadorea</taxon>
        <taxon>Rhabditida</taxon>
        <taxon>Tylenchina</taxon>
        <taxon>Panagrolaimomorpha</taxon>
        <taxon>Panagrolaimoidea</taxon>
        <taxon>Panagrolaimidae</taxon>
        <taxon>Panagrellus</taxon>
    </lineage>
</organism>
<dbReference type="Proteomes" id="UP000492821">
    <property type="component" value="Unassembled WGS sequence"/>
</dbReference>
<name>A0A7E4W5S5_PANRE</name>
<reference evidence="3" key="2">
    <citation type="submission" date="2020-10" db="UniProtKB">
        <authorList>
            <consortium name="WormBaseParasite"/>
        </authorList>
    </citation>
    <scope>IDENTIFICATION</scope>
</reference>
<accession>A0A7E4W5S5</accession>
<dbReference type="AlphaFoldDB" id="A0A7E4W5S5"/>
<reference evidence="2" key="1">
    <citation type="journal article" date="2013" name="Genetics">
        <title>The draft genome and transcriptome of Panagrellus redivivus are shaped by the harsh demands of a free-living lifestyle.</title>
        <authorList>
            <person name="Srinivasan J."/>
            <person name="Dillman A.R."/>
            <person name="Macchietto M.G."/>
            <person name="Heikkinen L."/>
            <person name="Lakso M."/>
            <person name="Fracchia K.M."/>
            <person name="Antoshechkin I."/>
            <person name="Mortazavi A."/>
            <person name="Wong G."/>
            <person name="Sternberg P.W."/>
        </authorList>
    </citation>
    <scope>NUCLEOTIDE SEQUENCE [LARGE SCALE GENOMIC DNA]</scope>
    <source>
        <strain evidence="2">MT8872</strain>
    </source>
</reference>
<protein>
    <submittedName>
        <fullName evidence="3">ABC transporter permease</fullName>
    </submittedName>
</protein>